<evidence type="ECO:0000259" key="5">
    <source>
        <dbReference type="PROSITE" id="PS51792"/>
    </source>
</evidence>
<organism evidence="6 7">
    <name type="scientific">Wickerhamomyces ciferrii (strain ATCC 14091 / BCRC 22168 / CBS 111 / JCM 3599 / NBRC 0793 / NRRL Y-1031 F-60-10)</name>
    <name type="common">Yeast</name>
    <name type="synonym">Pichia ciferrii</name>
    <dbReference type="NCBI Taxonomy" id="1206466"/>
    <lineage>
        <taxon>Eukaryota</taxon>
        <taxon>Fungi</taxon>
        <taxon>Dikarya</taxon>
        <taxon>Ascomycota</taxon>
        <taxon>Saccharomycotina</taxon>
        <taxon>Saccharomycetes</taxon>
        <taxon>Phaffomycetales</taxon>
        <taxon>Wickerhamomycetaceae</taxon>
        <taxon>Wickerhamomyces</taxon>
    </lineage>
</organism>
<dbReference type="PANTHER" id="PTHR13848">
    <property type="entry name" value="PROTEIN YIPPEE-LIKE CG15309-RELATED"/>
    <property type="match status" value="1"/>
</dbReference>
<dbReference type="eggNOG" id="KOG3399">
    <property type="taxonomic scope" value="Eukaryota"/>
</dbReference>
<evidence type="ECO:0000313" key="7">
    <source>
        <dbReference type="Proteomes" id="UP000009328"/>
    </source>
</evidence>
<dbReference type="InterPro" id="IPR039058">
    <property type="entry name" value="Yippee_fam"/>
</dbReference>
<evidence type="ECO:0000256" key="3">
    <source>
        <dbReference type="ARBA" id="ARBA00022833"/>
    </source>
</evidence>
<proteinExistence type="inferred from homology"/>
<dbReference type="InterPro" id="IPR034751">
    <property type="entry name" value="Yippee"/>
</dbReference>
<reference evidence="6 7" key="1">
    <citation type="journal article" date="2012" name="Eukaryot. Cell">
        <title>Draft genome sequence of Wickerhamomyces ciferrii NRRL Y-1031 F-60-10.</title>
        <authorList>
            <person name="Schneider J."/>
            <person name="Andrea H."/>
            <person name="Blom J."/>
            <person name="Jaenicke S."/>
            <person name="Ruckert C."/>
            <person name="Schorsch C."/>
            <person name="Szczepanowski R."/>
            <person name="Farwick M."/>
            <person name="Goesmann A."/>
            <person name="Puhler A."/>
            <person name="Schaffer S."/>
            <person name="Tauch A."/>
            <person name="Kohler T."/>
            <person name="Brinkrolf K."/>
        </authorList>
    </citation>
    <scope>NUCLEOTIDE SEQUENCE [LARGE SCALE GENOMIC DNA]</scope>
    <source>
        <strain evidence="7">ATCC 14091 / BCRC 22168 / CBS 111 / JCM 3599 / NBRC 0793 / NRRL Y-1031 F-60-10</strain>
    </source>
</reference>
<dbReference type="InterPro" id="IPR004910">
    <property type="entry name" value="Yippee/Mis18/Cereblon"/>
</dbReference>
<comment type="similarity">
    <text evidence="1 4">Belongs to the yippee family.</text>
</comment>
<dbReference type="HOGENOM" id="CLU_043857_4_1_1"/>
<dbReference type="FunCoup" id="K0KH13">
    <property type="interactions" value="399"/>
</dbReference>
<dbReference type="Proteomes" id="UP000009328">
    <property type="component" value="Unassembled WGS sequence"/>
</dbReference>
<dbReference type="PROSITE" id="PS51792">
    <property type="entry name" value="YIPPEE"/>
    <property type="match status" value="1"/>
</dbReference>
<keyword evidence="7" id="KW-1185">Reference proteome</keyword>
<evidence type="ECO:0000256" key="4">
    <source>
        <dbReference type="RuleBase" id="RU110713"/>
    </source>
</evidence>
<evidence type="ECO:0000313" key="6">
    <source>
        <dbReference type="EMBL" id="CCH42256.1"/>
    </source>
</evidence>
<keyword evidence="3" id="KW-0862">Zinc</keyword>
<sequence>MGFRYSTYIDSDGVTAFTYGCGGCRTHLSSSNLILSRDYRGRTGDAYLMDKVVNIVQGSKQIRQMITGAYLVSDIRCHQCKNLVGWKYHHTDSRDQKYKEGKYILELQTIVKCNSKQKQKMMY</sequence>
<dbReference type="GO" id="GO:0046872">
    <property type="term" value="F:metal ion binding"/>
    <property type="evidence" value="ECO:0007669"/>
    <property type="project" value="UniProtKB-KW"/>
</dbReference>
<dbReference type="AlphaFoldDB" id="K0KH13"/>
<dbReference type="EMBL" id="CAIF01000040">
    <property type="protein sequence ID" value="CCH42256.1"/>
    <property type="molecule type" value="Genomic_DNA"/>
</dbReference>
<keyword evidence="2" id="KW-0479">Metal-binding</keyword>
<accession>K0KH13</accession>
<dbReference type="Pfam" id="PF03226">
    <property type="entry name" value="Yippee-Mis18"/>
    <property type="match status" value="1"/>
</dbReference>
<feature type="domain" description="Yippee" evidence="5">
    <location>
        <begin position="17"/>
        <end position="114"/>
    </location>
</feature>
<gene>
    <name evidence="6" type="ORF">BN7_1800</name>
</gene>
<protein>
    <recommendedName>
        <fullName evidence="4">Protein yippee-like</fullName>
    </recommendedName>
</protein>
<dbReference type="InParanoid" id="K0KH13"/>
<name>K0KH13_WICCF</name>
<dbReference type="STRING" id="1206466.K0KH13"/>
<evidence type="ECO:0000256" key="1">
    <source>
        <dbReference type="ARBA" id="ARBA00005613"/>
    </source>
</evidence>
<comment type="caution">
    <text evidence="6">The sequence shown here is derived from an EMBL/GenBank/DDBJ whole genome shotgun (WGS) entry which is preliminary data.</text>
</comment>
<evidence type="ECO:0000256" key="2">
    <source>
        <dbReference type="ARBA" id="ARBA00022723"/>
    </source>
</evidence>